<dbReference type="SUPFAM" id="SSF51905">
    <property type="entry name" value="FAD/NAD(P)-binding domain"/>
    <property type="match status" value="1"/>
</dbReference>
<keyword evidence="1" id="KW-0560">Oxidoreductase</keyword>
<dbReference type="InterPro" id="IPR006076">
    <property type="entry name" value="FAD-dep_OxRdtase"/>
</dbReference>
<reference evidence="3 4" key="1">
    <citation type="journal article" date="2019" name="bioRxiv">
        <title>Bacteria contribute to plant secondary compound degradation in a generalist herbivore system.</title>
        <authorList>
            <person name="Francoeur C.B."/>
            <person name="Khadempour L."/>
            <person name="Moreira-Soto R.D."/>
            <person name="Gotting K."/>
            <person name="Book A.J."/>
            <person name="Pinto-Tomas A.A."/>
            <person name="Keefover-Ring K."/>
            <person name="Currie C.R."/>
        </authorList>
    </citation>
    <scope>NUCLEOTIDE SEQUENCE [LARGE SCALE GENOMIC DNA]</scope>
    <source>
        <strain evidence="3">Acro-835</strain>
    </source>
</reference>
<dbReference type="RefSeq" id="WP_167017308.1">
    <property type="nucleotide sequence ID" value="NZ_VWXF01000010.1"/>
</dbReference>
<proteinExistence type="predicted"/>
<accession>A0ABX0RI08</accession>
<dbReference type="Gene3D" id="3.30.9.10">
    <property type="entry name" value="D-Amino Acid Oxidase, subunit A, domain 2"/>
    <property type="match status" value="1"/>
</dbReference>
<protein>
    <submittedName>
        <fullName evidence="3">FAD-binding oxidoreductase</fullName>
    </submittedName>
</protein>
<dbReference type="Gene3D" id="3.50.50.60">
    <property type="entry name" value="FAD/NAD(P)-binding domain"/>
    <property type="match status" value="1"/>
</dbReference>
<keyword evidence="4" id="KW-1185">Reference proteome</keyword>
<evidence type="ECO:0000259" key="2">
    <source>
        <dbReference type="Pfam" id="PF01266"/>
    </source>
</evidence>
<dbReference type="Pfam" id="PF01266">
    <property type="entry name" value="DAO"/>
    <property type="match status" value="1"/>
</dbReference>
<comment type="caution">
    <text evidence="3">The sequence shown here is derived from an EMBL/GenBank/DDBJ whole genome shotgun (WGS) entry which is preliminary data.</text>
</comment>
<dbReference type="PANTHER" id="PTHR13847:SF289">
    <property type="entry name" value="GLYCINE OXIDASE"/>
    <property type="match status" value="1"/>
</dbReference>
<dbReference type="Proteomes" id="UP001515683">
    <property type="component" value="Unassembled WGS sequence"/>
</dbReference>
<name>A0ABX0RI08_9GAMM</name>
<gene>
    <name evidence="3" type="ORF">F3J40_19545</name>
</gene>
<feature type="domain" description="FAD dependent oxidoreductase" evidence="2">
    <location>
        <begin position="4"/>
        <end position="354"/>
    </location>
</feature>
<evidence type="ECO:0000313" key="3">
    <source>
        <dbReference type="EMBL" id="NIF23778.1"/>
    </source>
</evidence>
<dbReference type="PANTHER" id="PTHR13847">
    <property type="entry name" value="SARCOSINE DEHYDROGENASE-RELATED"/>
    <property type="match status" value="1"/>
</dbReference>
<dbReference type="EMBL" id="VWXF01000010">
    <property type="protein sequence ID" value="NIF23778.1"/>
    <property type="molecule type" value="Genomic_DNA"/>
</dbReference>
<dbReference type="InterPro" id="IPR036188">
    <property type="entry name" value="FAD/NAD-bd_sf"/>
</dbReference>
<sequence length="393" mass="42989">MAQRIAVIGAGVLGLSLARSLAFSGAKVTVFEQNTAGSGTSQTSFAWINSNGKTPQSYHQLNVAGIDEHKRLQRDASTSTPWLLETGTWEWATDEGIQAQLEQRAEQLNTQGYTACAVQRKALLAQFPELRLDPRIRKGWYFPTECLLYPSLFIARLLADIRSTPTLFREKSEVVSIEESAHAAKLTLASGEFWEGDQVVIATGRWSPELSAQLGWQLDLVNSNQGGKRACSLLARTSALPLQINSNIITPELNIRPDGGGRLLLQALDLDDHTDPARSPALDGLIGKEFLRRLRRLFINTEGARIEQIETGQRALPSDGLPAVGYLTPLQRTYLLVTHSGMTLAPILSRLVTEEMIKGDRSALLASYGPQRVLKPLSGIKSPSPPAYLPSAQ</sequence>
<organism evidence="3 4">
    <name type="scientific">Candidatus Pantoea multigeneris</name>
    <dbReference type="NCBI Taxonomy" id="2608357"/>
    <lineage>
        <taxon>Bacteria</taxon>
        <taxon>Pseudomonadati</taxon>
        <taxon>Pseudomonadota</taxon>
        <taxon>Gammaproteobacteria</taxon>
        <taxon>Enterobacterales</taxon>
        <taxon>Erwiniaceae</taxon>
        <taxon>Pantoea</taxon>
    </lineage>
</organism>
<evidence type="ECO:0000313" key="4">
    <source>
        <dbReference type="Proteomes" id="UP001515683"/>
    </source>
</evidence>
<evidence type="ECO:0000256" key="1">
    <source>
        <dbReference type="ARBA" id="ARBA00023002"/>
    </source>
</evidence>